<dbReference type="SUPFAM" id="SSF55729">
    <property type="entry name" value="Acyl-CoA N-acyltransferases (Nat)"/>
    <property type="match status" value="1"/>
</dbReference>
<keyword evidence="3" id="KW-1185">Reference proteome</keyword>
<organism evidence="2 3">
    <name type="scientific">Nocardioides agariphilus</name>
    <dbReference type="NCBI Taxonomy" id="433664"/>
    <lineage>
        <taxon>Bacteria</taxon>
        <taxon>Bacillati</taxon>
        <taxon>Actinomycetota</taxon>
        <taxon>Actinomycetes</taxon>
        <taxon>Propionibacteriales</taxon>
        <taxon>Nocardioidaceae</taxon>
        <taxon>Nocardioides</taxon>
    </lineage>
</organism>
<dbReference type="Gene3D" id="3.40.630.30">
    <property type="match status" value="1"/>
</dbReference>
<feature type="domain" description="N-acetyltransferase" evidence="1">
    <location>
        <begin position="7"/>
        <end position="172"/>
    </location>
</feature>
<dbReference type="Pfam" id="PF13302">
    <property type="entry name" value="Acetyltransf_3"/>
    <property type="match status" value="1"/>
</dbReference>
<evidence type="ECO:0000313" key="3">
    <source>
        <dbReference type="Proteomes" id="UP000660668"/>
    </source>
</evidence>
<evidence type="ECO:0000259" key="1">
    <source>
        <dbReference type="PROSITE" id="PS51186"/>
    </source>
</evidence>
<protein>
    <submittedName>
        <fullName evidence="2">GNAT family N-acetyltransferase</fullName>
    </submittedName>
</protein>
<sequence>MLTGEIVGLRVRREEDVPVLHSALYDDVDTRARADSRPWRPIPPDSAESPYAVRGRTEGVATFSVVHLDSLELAGEASLWGIDTHNRSAHVGIALLPRSRGRGLGTDTVRVLCRYGFIGLGLHRLQVETLSDNAAIIRAAARVGFRTEGILRRSSWVSGTFVDQVVLGQLAEEWSASGSARSGD</sequence>
<dbReference type="InterPro" id="IPR000182">
    <property type="entry name" value="GNAT_dom"/>
</dbReference>
<dbReference type="EMBL" id="JADKPO010000001">
    <property type="protein sequence ID" value="MBF4766308.1"/>
    <property type="molecule type" value="Genomic_DNA"/>
</dbReference>
<proteinExistence type="predicted"/>
<dbReference type="PANTHER" id="PTHR43441:SF2">
    <property type="entry name" value="FAMILY ACETYLTRANSFERASE, PUTATIVE (AFU_ORTHOLOGUE AFUA_7G00850)-RELATED"/>
    <property type="match status" value="1"/>
</dbReference>
<dbReference type="GO" id="GO:1990189">
    <property type="term" value="F:protein N-terminal-serine acetyltransferase activity"/>
    <property type="evidence" value="ECO:0007669"/>
    <property type="project" value="TreeGrafter"/>
</dbReference>
<dbReference type="PROSITE" id="PS51186">
    <property type="entry name" value="GNAT"/>
    <property type="match status" value="1"/>
</dbReference>
<dbReference type="InterPro" id="IPR051908">
    <property type="entry name" value="Ribosomal_N-acetyltransferase"/>
</dbReference>
<dbReference type="AlphaFoldDB" id="A0A930VGR5"/>
<gene>
    <name evidence="2" type="ORF">ISU10_00840</name>
</gene>
<name>A0A930VGR5_9ACTN</name>
<dbReference type="GO" id="GO:0005737">
    <property type="term" value="C:cytoplasm"/>
    <property type="evidence" value="ECO:0007669"/>
    <property type="project" value="TreeGrafter"/>
</dbReference>
<dbReference type="PANTHER" id="PTHR43441">
    <property type="entry name" value="RIBOSOMAL-PROTEIN-SERINE ACETYLTRANSFERASE"/>
    <property type="match status" value="1"/>
</dbReference>
<comment type="caution">
    <text evidence="2">The sequence shown here is derived from an EMBL/GenBank/DDBJ whole genome shotgun (WGS) entry which is preliminary data.</text>
</comment>
<dbReference type="Proteomes" id="UP000660668">
    <property type="component" value="Unassembled WGS sequence"/>
</dbReference>
<dbReference type="GO" id="GO:0008999">
    <property type="term" value="F:protein-N-terminal-alanine acetyltransferase activity"/>
    <property type="evidence" value="ECO:0007669"/>
    <property type="project" value="TreeGrafter"/>
</dbReference>
<reference evidence="2" key="1">
    <citation type="submission" date="2020-11" db="EMBL/GenBank/DDBJ databases">
        <title>Nocardioides cynanchi sp. nov., isolated from soil of rhizosphere of Cynanchum wilfordii.</title>
        <authorList>
            <person name="Lee J.-S."/>
            <person name="Suh M.K."/>
            <person name="Kim J.-S."/>
        </authorList>
    </citation>
    <scope>NUCLEOTIDE SEQUENCE</scope>
    <source>
        <strain evidence="2">KCTC 19276</strain>
    </source>
</reference>
<dbReference type="InterPro" id="IPR016181">
    <property type="entry name" value="Acyl_CoA_acyltransferase"/>
</dbReference>
<accession>A0A930VGR5</accession>
<evidence type="ECO:0000313" key="2">
    <source>
        <dbReference type="EMBL" id="MBF4766308.1"/>
    </source>
</evidence>